<evidence type="ECO:0000256" key="2">
    <source>
        <dbReference type="ARBA" id="ARBA00022448"/>
    </source>
</evidence>
<comment type="caution">
    <text evidence="8">The sequence shown here is derived from an EMBL/GenBank/DDBJ whole genome shotgun (WGS) entry which is preliminary data.</text>
</comment>
<feature type="region of interest" description="Disordered" evidence="6">
    <location>
        <begin position="57"/>
        <end position="91"/>
    </location>
</feature>
<keyword evidence="2" id="KW-0813">Transport</keyword>
<evidence type="ECO:0000256" key="3">
    <source>
        <dbReference type="ARBA" id="ARBA00022692"/>
    </source>
</evidence>
<evidence type="ECO:0000256" key="5">
    <source>
        <dbReference type="ARBA" id="ARBA00023136"/>
    </source>
</evidence>
<feature type="transmembrane region" description="Helical" evidence="7">
    <location>
        <begin position="477"/>
        <end position="497"/>
    </location>
</feature>
<keyword evidence="9" id="KW-1185">Reference proteome</keyword>
<evidence type="ECO:0000256" key="7">
    <source>
        <dbReference type="SAM" id="Phobius"/>
    </source>
</evidence>
<keyword evidence="3 7" id="KW-0812">Transmembrane</keyword>
<dbReference type="InterPro" id="IPR011701">
    <property type="entry name" value="MFS"/>
</dbReference>
<sequence>MPPFFCSPVELPGFHRRSNSVELRETSHNTAISTRKYQDDINMSVDRIRAINKIEKLPPPVDDDEDKHGLGVSLQPYTSSQHGPRNQDRRGSTLLGDVIVEIDPVVEKRVRRKFDKTLVVLVFLAYMLAFLDRSNIGNAQNAGMGNDLGFDDEHYQWLLTIFYIPYILFEGFALMWKIMPPHIWATITVATWGLASTLQSAAPNWQSLMVCRWFLAMAEAGFAPGVPYLLSFFYRRRELGLRCGIFLSAAPLATTFAGALAYAITSTPSPPLPPWRLLFLIEGLPTLILAIILYFHLPSSPTTAPVLTPTELSVAKARLSLHTPQQGQTPTGWRSISPREILSTFESLQTLLPSLMYFSLNVSFSSLPVFLPSILSSMSLSPNTSTAQGLTAPPYFLSFLICILSTYLADKTQQRGLTIICLSLVGGAGYVLLATLPEHLVSVRYFSVFLAAGGVFPSIANVLPWTLNNQGSDTKRGVGIAVLNMVGQCGPLLGTRLFPEGDRPGYTKGMVVCAMFMFVNAGLAAGLRWHFARKNKRLEERERAQVVLRVGDGGRRENGEREGMVGFRYVL</sequence>
<evidence type="ECO:0000313" key="8">
    <source>
        <dbReference type="EMBL" id="KAK4666030.1"/>
    </source>
</evidence>
<protein>
    <recommendedName>
        <fullName evidence="10">Major facilitator superfamily (MFS) profile domain-containing protein</fullName>
    </recommendedName>
</protein>
<evidence type="ECO:0000313" key="9">
    <source>
        <dbReference type="Proteomes" id="UP001326199"/>
    </source>
</evidence>
<dbReference type="PANTHER" id="PTHR43791">
    <property type="entry name" value="PERMEASE-RELATED"/>
    <property type="match status" value="1"/>
</dbReference>
<feature type="transmembrane region" description="Helical" evidence="7">
    <location>
        <begin position="416"/>
        <end position="433"/>
    </location>
</feature>
<keyword evidence="5 7" id="KW-0472">Membrane</keyword>
<feature type="transmembrane region" description="Helical" evidence="7">
    <location>
        <begin position="118"/>
        <end position="136"/>
    </location>
</feature>
<feature type="transmembrane region" description="Helical" evidence="7">
    <location>
        <begin position="183"/>
        <end position="201"/>
    </location>
</feature>
<dbReference type="GeneID" id="87926054"/>
<evidence type="ECO:0000256" key="1">
    <source>
        <dbReference type="ARBA" id="ARBA00004141"/>
    </source>
</evidence>
<dbReference type="RefSeq" id="XP_062765996.1">
    <property type="nucleotide sequence ID" value="XM_062905945.1"/>
</dbReference>
<comment type="subcellular location">
    <subcellularLocation>
        <location evidence="1">Membrane</location>
        <topology evidence="1">Multi-pass membrane protein</topology>
    </subcellularLocation>
</comment>
<feature type="transmembrane region" description="Helical" evidence="7">
    <location>
        <begin position="245"/>
        <end position="265"/>
    </location>
</feature>
<dbReference type="SUPFAM" id="SSF103473">
    <property type="entry name" value="MFS general substrate transporter"/>
    <property type="match status" value="1"/>
</dbReference>
<organism evidence="8 9">
    <name type="scientific">Podospora pseudopauciseta</name>
    <dbReference type="NCBI Taxonomy" id="2093780"/>
    <lineage>
        <taxon>Eukaryota</taxon>
        <taxon>Fungi</taxon>
        <taxon>Dikarya</taxon>
        <taxon>Ascomycota</taxon>
        <taxon>Pezizomycotina</taxon>
        <taxon>Sordariomycetes</taxon>
        <taxon>Sordariomycetidae</taxon>
        <taxon>Sordariales</taxon>
        <taxon>Podosporaceae</taxon>
        <taxon>Podospora</taxon>
    </lineage>
</organism>
<gene>
    <name evidence="8" type="ORF">QC763_0068610</name>
</gene>
<dbReference type="PANTHER" id="PTHR43791:SF36">
    <property type="entry name" value="TRANSPORTER, PUTATIVE (AFU_ORTHOLOGUE AFUA_6G08340)-RELATED"/>
    <property type="match status" value="1"/>
</dbReference>
<evidence type="ECO:0008006" key="10">
    <source>
        <dbReference type="Google" id="ProtNLM"/>
    </source>
</evidence>
<dbReference type="EMBL" id="JAFFHB010000005">
    <property type="protein sequence ID" value="KAK4666030.1"/>
    <property type="molecule type" value="Genomic_DNA"/>
</dbReference>
<reference evidence="8 9" key="1">
    <citation type="journal article" date="2023" name="bioRxiv">
        <title>High-quality genome assemblies of four members of thePodospora anserinaspecies complex.</title>
        <authorList>
            <person name="Ament-Velasquez S.L."/>
            <person name="Vogan A.A."/>
            <person name="Wallerman O."/>
            <person name="Hartmann F."/>
            <person name="Gautier V."/>
            <person name="Silar P."/>
            <person name="Giraud T."/>
            <person name="Johannesson H."/>
        </authorList>
    </citation>
    <scope>NUCLEOTIDE SEQUENCE [LARGE SCALE GENOMIC DNA]</scope>
    <source>
        <strain evidence="8 9">CBS 411.78</strain>
    </source>
</reference>
<dbReference type="Gene3D" id="1.20.1250.20">
    <property type="entry name" value="MFS general substrate transporter like domains"/>
    <property type="match status" value="2"/>
</dbReference>
<evidence type="ECO:0000256" key="4">
    <source>
        <dbReference type="ARBA" id="ARBA00022989"/>
    </source>
</evidence>
<feature type="transmembrane region" description="Helical" evidence="7">
    <location>
        <begin position="277"/>
        <end position="297"/>
    </location>
</feature>
<feature type="transmembrane region" description="Helical" evidence="7">
    <location>
        <begin position="445"/>
        <end position="465"/>
    </location>
</feature>
<feature type="compositionally biased region" description="Polar residues" evidence="6">
    <location>
        <begin position="75"/>
        <end position="84"/>
    </location>
</feature>
<keyword evidence="4 7" id="KW-1133">Transmembrane helix</keyword>
<dbReference type="InterPro" id="IPR036259">
    <property type="entry name" value="MFS_trans_sf"/>
</dbReference>
<evidence type="ECO:0000256" key="6">
    <source>
        <dbReference type="SAM" id="MobiDB-lite"/>
    </source>
</evidence>
<feature type="transmembrane region" description="Helical" evidence="7">
    <location>
        <begin position="355"/>
        <end position="380"/>
    </location>
</feature>
<feature type="transmembrane region" description="Helical" evidence="7">
    <location>
        <begin position="392"/>
        <end position="409"/>
    </location>
</feature>
<dbReference type="Pfam" id="PF07690">
    <property type="entry name" value="MFS_1"/>
    <property type="match status" value="1"/>
</dbReference>
<dbReference type="Proteomes" id="UP001326199">
    <property type="component" value="Unassembled WGS sequence"/>
</dbReference>
<accession>A0ABR0HDB1</accession>
<feature type="transmembrane region" description="Helical" evidence="7">
    <location>
        <begin position="509"/>
        <end position="531"/>
    </location>
</feature>
<name>A0ABR0HDB1_9PEZI</name>
<feature type="transmembrane region" description="Helical" evidence="7">
    <location>
        <begin position="213"/>
        <end position="233"/>
    </location>
</feature>
<proteinExistence type="predicted"/>
<feature type="transmembrane region" description="Helical" evidence="7">
    <location>
        <begin position="156"/>
        <end position="176"/>
    </location>
</feature>